<dbReference type="Gene3D" id="3.40.50.970">
    <property type="match status" value="2"/>
</dbReference>
<evidence type="ECO:0000256" key="4">
    <source>
        <dbReference type="ARBA" id="ARBA00023052"/>
    </source>
</evidence>
<evidence type="ECO:0000313" key="8">
    <source>
        <dbReference type="EMBL" id="RGV35783.1"/>
    </source>
</evidence>
<dbReference type="STRING" id="1121130.GCA_000519105_02156"/>
<protein>
    <recommendedName>
        <fullName evidence="6">2-succinyl-5-enolpyruvyl-6-hydroxy-3-cyclohexene-1-carboxylate synthase</fullName>
        <shortName evidence="6">SEPHCHC synthase</shortName>
        <ecNumber evidence="6">2.2.1.9</ecNumber>
    </recommendedName>
    <alternativeName>
        <fullName evidence="6">Menaquinone biosynthesis protein MenD</fullName>
    </alternativeName>
</protein>
<dbReference type="UniPathway" id="UPA01057">
    <property type="reaction ID" value="UER00164"/>
</dbReference>
<comment type="similarity">
    <text evidence="6">Belongs to the TPP enzyme family. MenD subfamily.</text>
</comment>
<proteinExistence type="inferred from homology"/>
<keyword evidence="4 6" id="KW-0786">Thiamine pyrophosphate</keyword>
<keyword evidence="1 6" id="KW-0808">Transferase</keyword>
<dbReference type="InterPro" id="IPR012001">
    <property type="entry name" value="Thiamin_PyroP_enz_TPP-bd_dom"/>
</dbReference>
<gene>
    <name evidence="6 8" type="primary">menD</name>
    <name evidence="8" type="ORF">DWW18_03090</name>
</gene>
<dbReference type="InterPro" id="IPR004433">
    <property type="entry name" value="MenaQ_synth_MenD"/>
</dbReference>
<evidence type="ECO:0000256" key="3">
    <source>
        <dbReference type="ARBA" id="ARBA00022842"/>
    </source>
</evidence>
<dbReference type="RefSeq" id="WP_118258790.1">
    <property type="nucleotide sequence ID" value="NZ_CAJUBB010000001.1"/>
</dbReference>
<dbReference type="UniPathway" id="UPA00079"/>
<dbReference type="NCBIfam" id="TIGR00173">
    <property type="entry name" value="menD"/>
    <property type="match status" value="1"/>
</dbReference>
<accession>A0A412X4N0</accession>
<sequence length="566" mass="63161">MEKLHSDIKSVRILICLLVQKGIKEIVLSPGSRNAPLLVSVAREKRLKHHVIVDERSAAFFALGIAQQTGQTVALICTSGTALLNYSPAVAEAYYQGIPLLVISADRPSEWIDQDDSQTIQQQGTLCNFVKKSFQLPTVITCNEDRWHTNRLVNEAINLSQHGRKGPVHINVPLREPLYDFQHESITSERVIKTLKESPSLTAEISQNLREEFFLCPKVMIIAGFHEPDPVLQQHIKLLASLPNVIILTESVTNLSIPLVISTIDRVISTIQPEEAETYAPELLITFGGSIVSRMIKAFIREHPPRTHWHIDERPTPPDTYKSMTLHVPMDAPTFFDQLQPAEIKANSLPSSYAHQWHQREEKAVQIHDNYLKCIPWCDLKAFSMLIPALPAGSRLQLGNSTPIRYAQLFRYTQVDRTDANRGTSGIDGCTSTAMGAASTFNGITTLIVGDNSFLYDSNALWIKNCSPSLRIIVIQNGGGGIFRFLAGPSGLEEVEEYFETPHDVDIERFAGVHRFKVYRATDAPSLESVLSEFYQPGQQPAILVVHTPGKINGEILKGYFQALKD</sequence>
<dbReference type="PIRSF" id="PIRSF004983">
    <property type="entry name" value="MenD"/>
    <property type="match status" value="1"/>
</dbReference>
<evidence type="ECO:0000313" key="9">
    <source>
        <dbReference type="Proteomes" id="UP000283589"/>
    </source>
</evidence>
<evidence type="ECO:0000256" key="6">
    <source>
        <dbReference type="HAMAP-Rule" id="MF_01659"/>
    </source>
</evidence>
<dbReference type="EC" id="2.2.1.9" evidence="6"/>
<comment type="cofactor">
    <cofactor evidence="6">
        <name>Mg(2+)</name>
        <dbReference type="ChEBI" id="CHEBI:18420"/>
    </cofactor>
    <cofactor evidence="6">
        <name>Mn(2+)</name>
        <dbReference type="ChEBI" id="CHEBI:29035"/>
    </cofactor>
</comment>
<comment type="subunit">
    <text evidence="6">Homodimer.</text>
</comment>
<dbReference type="Pfam" id="PF02776">
    <property type="entry name" value="TPP_enzyme_N"/>
    <property type="match status" value="1"/>
</dbReference>
<dbReference type="GO" id="GO:0000287">
    <property type="term" value="F:magnesium ion binding"/>
    <property type="evidence" value="ECO:0007669"/>
    <property type="project" value="UniProtKB-UniRule"/>
</dbReference>
<evidence type="ECO:0000256" key="5">
    <source>
        <dbReference type="ARBA" id="ARBA00023211"/>
    </source>
</evidence>
<comment type="pathway">
    <text evidence="6">Quinol/quinone metabolism; menaquinone biosynthesis.</text>
</comment>
<keyword evidence="2 6" id="KW-0479">Metal-binding</keyword>
<dbReference type="PANTHER" id="PTHR42916:SF1">
    <property type="entry name" value="PROTEIN PHYLLO, CHLOROPLASTIC"/>
    <property type="match status" value="1"/>
</dbReference>
<comment type="pathway">
    <text evidence="6">Quinol/quinone metabolism; 1,4-dihydroxy-2-naphthoate biosynthesis; 1,4-dihydroxy-2-naphthoate from chorismate: step 2/7.</text>
</comment>
<dbReference type="GO" id="GO:0070204">
    <property type="term" value="F:2-succinyl-5-enolpyruvyl-6-hydroxy-3-cyclohexene-1-carboxylic-acid synthase activity"/>
    <property type="evidence" value="ECO:0007669"/>
    <property type="project" value="UniProtKB-UniRule"/>
</dbReference>
<name>A0A412X4N0_9BACT</name>
<evidence type="ECO:0000256" key="2">
    <source>
        <dbReference type="ARBA" id="ARBA00022723"/>
    </source>
</evidence>
<comment type="catalytic activity">
    <reaction evidence="6">
        <text>isochorismate + 2-oxoglutarate + H(+) = 5-enolpyruvoyl-6-hydroxy-2-succinyl-cyclohex-3-ene-1-carboxylate + CO2</text>
        <dbReference type="Rhea" id="RHEA:25593"/>
        <dbReference type="ChEBI" id="CHEBI:15378"/>
        <dbReference type="ChEBI" id="CHEBI:16526"/>
        <dbReference type="ChEBI" id="CHEBI:16810"/>
        <dbReference type="ChEBI" id="CHEBI:29780"/>
        <dbReference type="ChEBI" id="CHEBI:58818"/>
        <dbReference type="EC" id="2.2.1.9"/>
    </reaction>
</comment>
<organism evidence="8 9">
    <name type="scientific">Butyricimonas virosa</name>
    <dbReference type="NCBI Taxonomy" id="544645"/>
    <lineage>
        <taxon>Bacteria</taxon>
        <taxon>Pseudomonadati</taxon>
        <taxon>Bacteroidota</taxon>
        <taxon>Bacteroidia</taxon>
        <taxon>Bacteroidales</taxon>
        <taxon>Odoribacteraceae</taxon>
        <taxon>Butyricimonas</taxon>
    </lineage>
</organism>
<dbReference type="CDD" id="cd02009">
    <property type="entry name" value="TPP_SHCHC_synthase"/>
    <property type="match status" value="1"/>
</dbReference>
<evidence type="ECO:0000259" key="7">
    <source>
        <dbReference type="Pfam" id="PF02776"/>
    </source>
</evidence>
<dbReference type="SUPFAM" id="SSF52518">
    <property type="entry name" value="Thiamin diphosphate-binding fold (THDP-binding)"/>
    <property type="match status" value="2"/>
</dbReference>
<dbReference type="GO" id="GO:0030145">
    <property type="term" value="F:manganese ion binding"/>
    <property type="evidence" value="ECO:0007669"/>
    <property type="project" value="UniProtKB-UniRule"/>
</dbReference>
<keyword evidence="5 6" id="KW-0464">Manganese</keyword>
<dbReference type="Gene3D" id="3.40.50.1220">
    <property type="entry name" value="TPP-binding domain"/>
    <property type="match status" value="1"/>
</dbReference>
<dbReference type="CDD" id="cd07037">
    <property type="entry name" value="TPP_PYR_MenD"/>
    <property type="match status" value="1"/>
</dbReference>
<dbReference type="Proteomes" id="UP000283589">
    <property type="component" value="Unassembled WGS sequence"/>
</dbReference>
<dbReference type="GO" id="GO:0009234">
    <property type="term" value="P:menaquinone biosynthetic process"/>
    <property type="evidence" value="ECO:0007669"/>
    <property type="project" value="UniProtKB-UniRule"/>
</dbReference>
<dbReference type="HAMAP" id="MF_01659">
    <property type="entry name" value="MenD"/>
    <property type="match status" value="1"/>
</dbReference>
<keyword evidence="3 6" id="KW-0460">Magnesium</keyword>
<feature type="domain" description="Thiamine pyrophosphate enzyme N-terminal TPP-binding" evidence="7">
    <location>
        <begin position="12"/>
        <end position="122"/>
    </location>
</feature>
<keyword evidence="6" id="KW-0474">Menaquinone biosynthesis</keyword>
<reference evidence="8 9" key="1">
    <citation type="submission" date="2018-08" db="EMBL/GenBank/DDBJ databases">
        <title>A genome reference for cultivated species of the human gut microbiota.</title>
        <authorList>
            <person name="Zou Y."/>
            <person name="Xue W."/>
            <person name="Luo G."/>
        </authorList>
    </citation>
    <scope>NUCLEOTIDE SEQUENCE [LARGE SCALE GENOMIC DNA]</scope>
    <source>
        <strain evidence="8 9">AF14-49</strain>
    </source>
</reference>
<dbReference type="InterPro" id="IPR029061">
    <property type="entry name" value="THDP-binding"/>
</dbReference>
<dbReference type="AlphaFoldDB" id="A0A412X4N0"/>
<evidence type="ECO:0000256" key="1">
    <source>
        <dbReference type="ARBA" id="ARBA00022679"/>
    </source>
</evidence>
<dbReference type="EMBL" id="QRZA01000003">
    <property type="protein sequence ID" value="RGV35783.1"/>
    <property type="molecule type" value="Genomic_DNA"/>
</dbReference>
<dbReference type="PANTHER" id="PTHR42916">
    <property type="entry name" value="2-SUCCINYL-5-ENOLPYRUVYL-6-HYDROXY-3-CYCLOHEXENE-1-CARBOXYLATE SYNTHASE"/>
    <property type="match status" value="1"/>
</dbReference>
<dbReference type="GO" id="GO:0030976">
    <property type="term" value="F:thiamine pyrophosphate binding"/>
    <property type="evidence" value="ECO:0007669"/>
    <property type="project" value="UniProtKB-UniRule"/>
</dbReference>
<comment type="caution">
    <text evidence="8">The sequence shown here is derived from an EMBL/GenBank/DDBJ whole genome shotgun (WGS) entry which is preliminary data.</text>
</comment>
<comment type="function">
    <text evidence="6">Catalyzes the thiamine diphosphate-dependent decarboxylation of 2-oxoglutarate and the subsequent addition of the resulting succinic semialdehyde-thiamine pyrophosphate anion to isochorismate to yield 2-succinyl-5-enolpyruvyl-6-hydroxy-3-cyclohexene-1-carboxylate (SEPHCHC).</text>
</comment>
<comment type="cofactor">
    <cofactor evidence="6">
        <name>thiamine diphosphate</name>
        <dbReference type="ChEBI" id="CHEBI:58937"/>
    </cofactor>
    <text evidence="6">Binds 1 thiamine pyrophosphate per subunit.</text>
</comment>